<sequence>MRQGKFGSIGLSRVGGSLMANFDVHSRVNAPSMQNGLVGFEGLLDPGWNHAVANIGGQQDSIMQYQLDLERIVTGKDTRTTLMIKNIPNKYTSEMLLEVIDETHDGTYDFFYLPIDFKNKCNVGYAFINMTSPAHIVSFYKAFTGRKWEKFNSEKVVSLAYARIQGKSALINHFQNSSLMNEDKRCHPMLFDPKHIENSNKILLDGTNVSQKDGILEGYHLPGDRTKDSFRYMSEIIGLPGSGLEGV</sequence>
<dbReference type="PANTHER" id="PTHR23189">
    <property type="entry name" value="RNA RECOGNITION MOTIF-CONTAINING"/>
    <property type="match status" value="1"/>
</dbReference>
<dbReference type="EMBL" id="GBRH01222997">
    <property type="protein sequence ID" value="JAD74898.1"/>
    <property type="molecule type" value="Transcribed_RNA"/>
</dbReference>
<dbReference type="CDD" id="cd12531">
    <property type="entry name" value="RRM3_MEI2_like"/>
    <property type="match status" value="1"/>
</dbReference>
<dbReference type="AlphaFoldDB" id="A0A0A9CKB3"/>
<dbReference type="InterPro" id="IPR034454">
    <property type="entry name" value="MEI2-like_RRM3"/>
</dbReference>
<reference evidence="3" key="1">
    <citation type="submission" date="2014-09" db="EMBL/GenBank/DDBJ databases">
        <authorList>
            <person name="Magalhaes I.L.F."/>
            <person name="Oliveira U."/>
            <person name="Santos F.R."/>
            <person name="Vidigal T.H.D.A."/>
            <person name="Brescovit A.D."/>
            <person name="Santos A.J."/>
        </authorList>
    </citation>
    <scope>NUCLEOTIDE SEQUENCE</scope>
    <source>
        <tissue evidence="3">Shoot tissue taken approximately 20 cm above the soil surface</tissue>
    </source>
</reference>
<dbReference type="InterPro" id="IPR012677">
    <property type="entry name" value="Nucleotide-bd_a/b_plait_sf"/>
</dbReference>
<proteinExistence type="predicted"/>
<dbReference type="InterPro" id="IPR007201">
    <property type="entry name" value="Mei2-like_Rrm_C"/>
</dbReference>
<dbReference type="Pfam" id="PF04059">
    <property type="entry name" value="RRM_2"/>
    <property type="match status" value="1"/>
</dbReference>
<accession>A0A0A9CKB3</accession>
<protein>
    <recommendedName>
        <fullName evidence="2">Mei2-like C-terminal RNA recognition motif domain-containing protein</fullName>
    </recommendedName>
</protein>
<evidence type="ECO:0000256" key="1">
    <source>
        <dbReference type="ARBA" id="ARBA00022884"/>
    </source>
</evidence>
<evidence type="ECO:0000259" key="2">
    <source>
        <dbReference type="Pfam" id="PF04059"/>
    </source>
</evidence>
<dbReference type="GO" id="GO:0003723">
    <property type="term" value="F:RNA binding"/>
    <property type="evidence" value="ECO:0007669"/>
    <property type="project" value="UniProtKB-KW"/>
</dbReference>
<dbReference type="InterPro" id="IPR035979">
    <property type="entry name" value="RBD_domain_sf"/>
</dbReference>
<organism evidence="3">
    <name type="scientific">Arundo donax</name>
    <name type="common">Giant reed</name>
    <name type="synonym">Donax arundinaceus</name>
    <dbReference type="NCBI Taxonomy" id="35708"/>
    <lineage>
        <taxon>Eukaryota</taxon>
        <taxon>Viridiplantae</taxon>
        <taxon>Streptophyta</taxon>
        <taxon>Embryophyta</taxon>
        <taxon>Tracheophyta</taxon>
        <taxon>Spermatophyta</taxon>
        <taxon>Magnoliopsida</taxon>
        <taxon>Liliopsida</taxon>
        <taxon>Poales</taxon>
        <taxon>Poaceae</taxon>
        <taxon>PACMAD clade</taxon>
        <taxon>Arundinoideae</taxon>
        <taxon>Arundineae</taxon>
        <taxon>Arundo</taxon>
    </lineage>
</organism>
<name>A0A0A9CKB3_ARUDO</name>
<dbReference type="SUPFAM" id="SSF54928">
    <property type="entry name" value="RNA-binding domain, RBD"/>
    <property type="match status" value="1"/>
</dbReference>
<keyword evidence="1" id="KW-0694">RNA-binding</keyword>
<feature type="domain" description="Mei2-like C-terminal RNA recognition motif" evidence="2">
    <location>
        <begin position="79"/>
        <end position="175"/>
    </location>
</feature>
<dbReference type="Gene3D" id="3.30.70.330">
    <property type="match status" value="1"/>
</dbReference>
<reference evidence="3" key="2">
    <citation type="journal article" date="2015" name="Data Brief">
        <title>Shoot transcriptome of the giant reed, Arundo donax.</title>
        <authorList>
            <person name="Barrero R.A."/>
            <person name="Guerrero F.D."/>
            <person name="Moolhuijzen P."/>
            <person name="Goolsby J.A."/>
            <person name="Tidwell J."/>
            <person name="Bellgard S.E."/>
            <person name="Bellgard M.I."/>
        </authorList>
    </citation>
    <scope>NUCLEOTIDE SEQUENCE</scope>
    <source>
        <tissue evidence="3">Shoot tissue taken approximately 20 cm above the soil surface</tissue>
    </source>
</reference>
<evidence type="ECO:0000313" key="3">
    <source>
        <dbReference type="EMBL" id="JAD74898.1"/>
    </source>
</evidence>